<dbReference type="RefSeq" id="WP_386403403.1">
    <property type="nucleotide sequence ID" value="NZ_JBHTJH010000003.1"/>
</dbReference>
<keyword evidence="1" id="KW-0812">Transmembrane</keyword>
<feature type="transmembrane region" description="Helical" evidence="1">
    <location>
        <begin position="290"/>
        <end position="310"/>
    </location>
</feature>
<dbReference type="InterPro" id="IPR021280">
    <property type="entry name" value="TMEM260-like"/>
</dbReference>
<feature type="transmembrane region" description="Helical" evidence="1">
    <location>
        <begin position="147"/>
        <end position="165"/>
    </location>
</feature>
<feature type="transmembrane region" description="Helical" evidence="1">
    <location>
        <begin position="12"/>
        <end position="29"/>
    </location>
</feature>
<dbReference type="InterPro" id="IPR052724">
    <property type="entry name" value="GT117_domain-containing"/>
</dbReference>
<comment type="caution">
    <text evidence="2">The sequence shown here is derived from an EMBL/GenBank/DDBJ whole genome shotgun (WGS) entry which is preliminary data.</text>
</comment>
<dbReference type="PANTHER" id="PTHR16214:SF3">
    <property type="entry name" value="TRANSMEMBRANE PROTEIN 260"/>
    <property type="match status" value="1"/>
</dbReference>
<reference evidence="3" key="1">
    <citation type="journal article" date="2019" name="Int. J. Syst. Evol. Microbiol.">
        <title>The Global Catalogue of Microorganisms (GCM) 10K type strain sequencing project: providing services to taxonomists for standard genome sequencing and annotation.</title>
        <authorList>
            <consortium name="The Broad Institute Genomics Platform"/>
            <consortium name="The Broad Institute Genome Sequencing Center for Infectious Disease"/>
            <person name="Wu L."/>
            <person name="Ma J."/>
        </authorList>
    </citation>
    <scope>NUCLEOTIDE SEQUENCE [LARGE SCALE GENOMIC DNA]</scope>
    <source>
        <strain evidence="3">CCUG 62952</strain>
    </source>
</reference>
<dbReference type="Proteomes" id="UP001596978">
    <property type="component" value="Unassembled WGS sequence"/>
</dbReference>
<feature type="transmembrane region" description="Helical" evidence="1">
    <location>
        <begin position="590"/>
        <end position="609"/>
    </location>
</feature>
<keyword evidence="3" id="KW-1185">Reference proteome</keyword>
<evidence type="ECO:0000256" key="1">
    <source>
        <dbReference type="SAM" id="Phobius"/>
    </source>
</evidence>
<keyword evidence="1" id="KW-0472">Membrane</keyword>
<proteinExistence type="predicted"/>
<feature type="transmembrane region" description="Helical" evidence="1">
    <location>
        <begin position="115"/>
        <end position="135"/>
    </location>
</feature>
<feature type="transmembrane region" description="Helical" evidence="1">
    <location>
        <begin position="177"/>
        <end position="207"/>
    </location>
</feature>
<gene>
    <name evidence="2" type="ORF">ACFQ1M_02540</name>
</gene>
<feature type="transmembrane region" description="Helical" evidence="1">
    <location>
        <begin position="219"/>
        <end position="238"/>
    </location>
</feature>
<organism evidence="2 3">
    <name type="scientific">Sungkyunkwania multivorans</name>
    <dbReference type="NCBI Taxonomy" id="1173618"/>
    <lineage>
        <taxon>Bacteria</taxon>
        <taxon>Pseudomonadati</taxon>
        <taxon>Bacteroidota</taxon>
        <taxon>Flavobacteriia</taxon>
        <taxon>Flavobacteriales</taxon>
        <taxon>Flavobacteriaceae</taxon>
        <taxon>Sungkyunkwania</taxon>
    </lineage>
</organism>
<dbReference type="Pfam" id="PF11028">
    <property type="entry name" value="TMEM260-like"/>
    <property type="match status" value="1"/>
</dbReference>
<feature type="transmembrane region" description="Helical" evidence="1">
    <location>
        <begin position="621"/>
        <end position="641"/>
    </location>
</feature>
<name>A0ABW3CTH5_9FLAO</name>
<dbReference type="PANTHER" id="PTHR16214">
    <property type="entry name" value="TRANSMEMBRANE PROTEIN 260"/>
    <property type="match status" value="1"/>
</dbReference>
<protein>
    <submittedName>
        <fullName evidence="2">DUF2723 domain-containing protein</fullName>
    </submittedName>
</protein>
<feature type="transmembrane region" description="Helical" evidence="1">
    <location>
        <begin position="653"/>
        <end position="672"/>
    </location>
</feature>
<feature type="transmembrane region" description="Helical" evidence="1">
    <location>
        <begin position="567"/>
        <end position="584"/>
    </location>
</feature>
<dbReference type="EMBL" id="JBHTJH010000003">
    <property type="protein sequence ID" value="MFD0861073.1"/>
    <property type="molecule type" value="Genomic_DNA"/>
</dbReference>
<keyword evidence="1" id="KW-1133">Transmembrane helix</keyword>
<accession>A0ABW3CTH5</accession>
<sequence>MTFFNFKKLNTILGWTVFTIALITYGLTVEPTASFWDCAEYIATSAKLQVGHPPGAPLFQMMGAFFAMFASEPDQIALMVNYMSVFSSAFTILFMFWSITILVRKFVVKDEEADSAQNIAIFGSGLVGSLAYMFSDSFWFNAVEAEVYAMATFIMALMFWLALRWEQDMHKPRGNRWLILIAFLIGLSFGVHFMGLLTIPAIGMIYFFKNYEKVTVKNFILANVVSVAVLLFIFKLLLPSTLKFFGYLEVFFVNSIGLPFNSGTIIAGIAIIAAFYFLLRYTRKKQYVQLNTITLCVLFVLIGFSSWVMIPIRANANTVINENAPSDARLLLAYYNLEQYPETHLFYGPMFTDMYSGQDEEEPYIDDKPKYERNYETGKYQIVNKWEKARINSNRKHKGILPRMWSPEHAANYMKIIGPLDFKMVPQSKYIGIREDQYGELNEEQLNYFYREYEYLKSQARQFKADYANGEADEEDYHKFLQKNWRHLDIERPTLWNNLQYLFQYQMSYMYWRYFMWNFVGRQNDVQGNNDVVNGNWISGIKLIDEWKLGNQDYLPSDSLNNKARNTYFFLPLILGVIGFVFAFKENMKWSWVLLVLFLFTGLALKVYLNERPFEPRERDYALVGSFYVFAIWIGLGVYGLYDEFKRFLSPKILAPTVTVVCLLAVPVLMGFQNWDDHDRSNRYTAQSMAKAYLDSCQENAIIYTIGDNDTFALWYAQDIEEYRQDVRTINTSLLATDWYIDQTKRKTYDSPPVKSQLQHYQYAWGVNDYIVHEPVEPFSEQRWNIKDFMNWIASDNPGNRRRALLQRMQGDNISLYSESALDMIYYPTNKIRIPVNKENVLKYGIVAQKDADKIVDYIDIDLPTSGLAKNRIMMLDILANNEWKRPIYFTGGSYSPEEYIWLKDYLQLDGLTYKLVPIKTPVDRNNPYEMGRIDTDTMYDIVMEWDWGNSGSPDIYHDPETRKNSISYRGNLARLAEKLIAEGKDEKAKKIADLAMEKMPVKYFGYYSLVDPYIGFYYHLGEEDRARDIYKEVAQKYKEQLRYYESLKRSNKYTVGEDIITNIERYRNLLETPMRYKDTQLVESELDTFIELTKPFMELYGSYDYYTLLDRSINAYYEAGNADKARKLFADVSGEYQKRLAELNNLDPQLKMQLSKRIVEEVESYRTLIDILMRNNDTAILEVEAKKFNSYIEPFMKLYAEQPDMDSLPSNIE</sequence>
<feature type="transmembrane region" description="Helical" evidence="1">
    <location>
        <begin position="82"/>
        <end position="103"/>
    </location>
</feature>
<evidence type="ECO:0000313" key="3">
    <source>
        <dbReference type="Proteomes" id="UP001596978"/>
    </source>
</evidence>
<feature type="transmembrane region" description="Helical" evidence="1">
    <location>
        <begin position="250"/>
        <end position="278"/>
    </location>
</feature>
<evidence type="ECO:0000313" key="2">
    <source>
        <dbReference type="EMBL" id="MFD0861073.1"/>
    </source>
</evidence>